<keyword evidence="9" id="KW-0862">Zinc</keyword>
<dbReference type="EMBL" id="AXNT01000038">
    <property type="protein sequence ID" value="KGM02686.1"/>
    <property type="molecule type" value="Genomic_DNA"/>
</dbReference>
<comment type="catalytic activity">
    <reaction evidence="1 6">
        <text>Hydrolysis of terminal non-reducing beta-D-galactose residues in beta-D-galactosides.</text>
        <dbReference type="EC" id="3.2.1.23"/>
    </reaction>
</comment>
<keyword evidence="5 6" id="KW-0326">Glycosidase</keyword>
<feature type="active site" description="Proton donor" evidence="7">
    <location>
        <position position="161"/>
    </location>
</feature>
<evidence type="ECO:0000313" key="13">
    <source>
        <dbReference type="EMBL" id="KGM02686.1"/>
    </source>
</evidence>
<keyword evidence="4 6" id="KW-0378">Hydrolase</keyword>
<evidence type="ECO:0000256" key="7">
    <source>
        <dbReference type="PIRSR" id="PIRSR001084-1"/>
    </source>
</evidence>
<dbReference type="Gene3D" id="3.40.50.880">
    <property type="match status" value="1"/>
</dbReference>
<dbReference type="EC" id="3.2.1.23" evidence="3 6"/>
<feature type="region of interest" description="Disordered" evidence="10">
    <location>
        <begin position="577"/>
        <end position="598"/>
    </location>
</feature>
<dbReference type="CDD" id="cd03143">
    <property type="entry name" value="A4_beta-galactosidase_middle_domain"/>
    <property type="match status" value="1"/>
</dbReference>
<evidence type="ECO:0000313" key="14">
    <source>
        <dbReference type="Proteomes" id="UP000029833"/>
    </source>
</evidence>
<evidence type="ECO:0000256" key="2">
    <source>
        <dbReference type="ARBA" id="ARBA00005940"/>
    </source>
</evidence>
<dbReference type="PIRSF" id="PIRSF001084">
    <property type="entry name" value="B-galactosidase"/>
    <property type="match status" value="1"/>
</dbReference>
<feature type="active site" description="Nucleophile" evidence="7">
    <location>
        <position position="314"/>
    </location>
</feature>
<dbReference type="InterPro" id="IPR017853">
    <property type="entry name" value="GH"/>
</dbReference>
<keyword evidence="9" id="KW-0479">Metal-binding</keyword>
<keyword evidence="14" id="KW-1185">Reference proteome</keyword>
<comment type="similarity">
    <text evidence="2 6">Belongs to the glycosyl hydrolase 42 family.</text>
</comment>
<accession>A0A0A0BBH9</accession>
<feature type="domain" description="Beta-galactosidase trimerisation" evidence="12">
    <location>
        <begin position="402"/>
        <end position="622"/>
    </location>
</feature>
<dbReference type="GO" id="GO:0004565">
    <property type="term" value="F:beta-galactosidase activity"/>
    <property type="evidence" value="ECO:0007669"/>
    <property type="project" value="UniProtKB-EC"/>
</dbReference>
<evidence type="ECO:0000256" key="10">
    <source>
        <dbReference type="SAM" id="MobiDB-lite"/>
    </source>
</evidence>
<dbReference type="InterPro" id="IPR013738">
    <property type="entry name" value="Beta_galactosidase_Trimer"/>
</dbReference>
<dbReference type="SUPFAM" id="SSF52317">
    <property type="entry name" value="Class I glutamine amidotransferase-like"/>
    <property type="match status" value="1"/>
</dbReference>
<dbReference type="SUPFAM" id="SSF51445">
    <property type="entry name" value="(Trans)glycosidases"/>
    <property type="match status" value="1"/>
</dbReference>
<feature type="compositionally biased region" description="Polar residues" evidence="10">
    <location>
        <begin position="581"/>
        <end position="598"/>
    </location>
</feature>
<dbReference type="Gene3D" id="2.60.40.1180">
    <property type="entry name" value="Golgi alpha-mannosidase II"/>
    <property type="match status" value="1"/>
</dbReference>
<dbReference type="InterPro" id="IPR003476">
    <property type="entry name" value="Glyco_hydro_42"/>
</dbReference>
<organism evidence="13 14">
    <name type="scientific">Cellulomonas cellasea DSM 20118</name>
    <dbReference type="NCBI Taxonomy" id="1408250"/>
    <lineage>
        <taxon>Bacteria</taxon>
        <taxon>Bacillati</taxon>
        <taxon>Actinomycetota</taxon>
        <taxon>Actinomycetes</taxon>
        <taxon>Micrococcales</taxon>
        <taxon>Cellulomonadaceae</taxon>
        <taxon>Cellulomonas</taxon>
    </lineage>
</organism>
<dbReference type="STRING" id="1408250.Q760_11720"/>
<evidence type="ECO:0000256" key="5">
    <source>
        <dbReference type="ARBA" id="ARBA00023295"/>
    </source>
</evidence>
<dbReference type="Proteomes" id="UP000029833">
    <property type="component" value="Unassembled WGS sequence"/>
</dbReference>
<evidence type="ECO:0000256" key="3">
    <source>
        <dbReference type="ARBA" id="ARBA00012756"/>
    </source>
</evidence>
<feature type="domain" description="Glycoside hydrolase family 42 N-terminal" evidence="11">
    <location>
        <begin position="25"/>
        <end position="391"/>
    </location>
</feature>
<dbReference type="GO" id="GO:0005975">
    <property type="term" value="P:carbohydrate metabolic process"/>
    <property type="evidence" value="ECO:0007669"/>
    <property type="project" value="InterPro"/>
</dbReference>
<dbReference type="InterPro" id="IPR029062">
    <property type="entry name" value="Class_I_gatase-like"/>
</dbReference>
<dbReference type="InterPro" id="IPR013529">
    <property type="entry name" value="Glyco_hydro_42_N"/>
</dbReference>
<dbReference type="PANTHER" id="PTHR36447">
    <property type="entry name" value="BETA-GALACTOSIDASE GANA"/>
    <property type="match status" value="1"/>
</dbReference>
<evidence type="ECO:0000259" key="12">
    <source>
        <dbReference type="Pfam" id="PF08532"/>
    </source>
</evidence>
<feature type="binding site" evidence="9">
    <location>
        <position position="166"/>
    </location>
    <ligand>
        <name>Zn(2+)</name>
        <dbReference type="ChEBI" id="CHEBI:29105"/>
    </ligand>
</feature>
<feature type="binding site" evidence="9">
    <location>
        <position position="126"/>
    </location>
    <ligand>
        <name>Zn(2+)</name>
        <dbReference type="ChEBI" id="CHEBI:29105"/>
    </ligand>
</feature>
<dbReference type="GO" id="GO:0009341">
    <property type="term" value="C:beta-galactosidase complex"/>
    <property type="evidence" value="ECO:0007669"/>
    <property type="project" value="InterPro"/>
</dbReference>
<comment type="caution">
    <text evidence="13">The sequence shown here is derived from an EMBL/GenBank/DDBJ whole genome shotgun (WGS) entry which is preliminary data.</text>
</comment>
<dbReference type="Pfam" id="PF02449">
    <property type="entry name" value="Glyco_hydro_42"/>
    <property type="match status" value="1"/>
</dbReference>
<dbReference type="GO" id="GO:0046872">
    <property type="term" value="F:metal ion binding"/>
    <property type="evidence" value="ECO:0007669"/>
    <property type="project" value="UniProtKB-KW"/>
</dbReference>
<reference evidence="13 14" key="1">
    <citation type="submission" date="2013-10" db="EMBL/GenBank/DDBJ databases">
        <authorList>
            <person name="Wang G."/>
            <person name="Zhuang W."/>
        </authorList>
    </citation>
    <scope>NUCLEOTIDE SEQUENCE [LARGE SCALE GENOMIC DNA]</scope>
    <source>
        <strain evidence="13 14">DSM 20118</strain>
    </source>
</reference>
<feature type="binding site" evidence="8">
    <location>
        <position position="160"/>
    </location>
    <ligand>
        <name>substrate</name>
    </ligand>
</feature>
<gene>
    <name evidence="13" type="ORF">Q760_11720</name>
</gene>
<sequence>MSSPTPPRPGLAALTGELGLLYGGDYNPEQWPRHVWDEDVALMQAAGVNLVTVGVFSWATLEPRPGEHDLGWLDDVLDLLHAGGIAVDLATPTASPPPWLGLRWPETRAVTPDGVRLSHGSRNHFCPSSPVYRERALDIARVLVERYAAHPAVRMWHVGNEYGQVCSCDLCAAGFRTWLERRHGTVDELNRAWGTTFWSQRYDDWSEVVPPRAAPYLINPTQVLDHRRFASDQLLALYVEQRDLVRAHAPQTPVTTNFMGFHHATDYWRWAPEVDVVADDTYGDPADPESRVLQSLSHDLMRSLRGGEPWLLMEQAVSAVNWRPHNVPKSPRQARLDSLRAVARGADGSCYFQWRASTFGAERFHSALVPHAGPDTRLHRAVRAHGAELRSLARLAGTRVEARTALVFDWSSWWAAEERAQPSDRLRVLPQVLAYYRALWRAGVAVDVVHPGGDLAGYDLVVAPQLYLVDEDDARNLRGVVERGGVLVLGPFSGVADRDGHVRTGRFPVPFADLVGASGEEFCPLPDDGVRVTSAELGDFTGTVWGERLRLDGGEAVATFAGADLDGCPAVVRHRAAGSSPVASATGPSGTARSGETSYVATVPPRAVLDDVLARAARAAGVEGVVPGGGPLPEGVEAVRRGDVLVLLNTSTVAHELALAGTHHDLLSGTDTTGTVHLEAEDAVALIERTS</sequence>
<dbReference type="RefSeq" id="WP_034627947.1">
    <property type="nucleotide sequence ID" value="NZ_AXNT01000038.1"/>
</dbReference>
<dbReference type="PANTHER" id="PTHR36447:SF1">
    <property type="entry name" value="BETA-GALACTOSIDASE GANA"/>
    <property type="match status" value="1"/>
</dbReference>
<dbReference type="AlphaFoldDB" id="A0A0A0BBH9"/>
<dbReference type="Pfam" id="PF08532">
    <property type="entry name" value="Glyco_hydro_42M"/>
    <property type="match status" value="1"/>
</dbReference>
<proteinExistence type="inferred from homology"/>
<dbReference type="InterPro" id="IPR013780">
    <property type="entry name" value="Glyco_hydro_b"/>
</dbReference>
<dbReference type="Gene3D" id="3.20.20.80">
    <property type="entry name" value="Glycosidases"/>
    <property type="match status" value="1"/>
</dbReference>
<feature type="binding site" evidence="8">
    <location>
        <position position="122"/>
    </location>
    <ligand>
        <name>substrate</name>
    </ligand>
</feature>
<dbReference type="OrthoDB" id="9800974at2"/>
<feature type="binding site" evidence="9">
    <location>
        <position position="168"/>
    </location>
    <ligand>
        <name>Zn(2+)</name>
        <dbReference type="ChEBI" id="CHEBI:29105"/>
    </ligand>
</feature>
<protein>
    <recommendedName>
        <fullName evidence="3 6">Beta-galactosidase</fullName>
        <shortName evidence="6">Beta-gal</shortName>
        <ecNumber evidence="3 6">3.2.1.23</ecNumber>
    </recommendedName>
</protein>
<evidence type="ECO:0000256" key="9">
    <source>
        <dbReference type="PIRSR" id="PIRSR001084-3"/>
    </source>
</evidence>
<evidence type="ECO:0000256" key="6">
    <source>
        <dbReference type="PIRNR" id="PIRNR001084"/>
    </source>
</evidence>
<evidence type="ECO:0000256" key="4">
    <source>
        <dbReference type="ARBA" id="ARBA00022801"/>
    </source>
</evidence>
<evidence type="ECO:0000256" key="1">
    <source>
        <dbReference type="ARBA" id="ARBA00001412"/>
    </source>
</evidence>
<evidence type="ECO:0000259" key="11">
    <source>
        <dbReference type="Pfam" id="PF02449"/>
    </source>
</evidence>
<evidence type="ECO:0000256" key="8">
    <source>
        <dbReference type="PIRSR" id="PIRSR001084-2"/>
    </source>
</evidence>
<feature type="binding site" evidence="9">
    <location>
        <position position="171"/>
    </location>
    <ligand>
        <name>Zn(2+)</name>
        <dbReference type="ChEBI" id="CHEBI:29105"/>
    </ligand>
</feature>
<name>A0A0A0BBH9_9CELL</name>
<feature type="binding site" evidence="8">
    <location>
        <position position="322"/>
    </location>
    <ligand>
        <name>substrate</name>
    </ligand>
</feature>